<gene>
    <name evidence="8" type="ORF">TDIS_0702</name>
</gene>
<dbReference type="InterPro" id="IPR058648">
    <property type="entry name" value="HH_CzcB-like"/>
</dbReference>
<dbReference type="InterPro" id="IPR058647">
    <property type="entry name" value="BSH_CzcB-like"/>
</dbReference>
<proteinExistence type="inferred from homology"/>
<dbReference type="Gene3D" id="2.40.50.100">
    <property type="match status" value="1"/>
</dbReference>
<evidence type="ECO:0000256" key="3">
    <source>
        <dbReference type="SAM" id="Coils"/>
    </source>
</evidence>
<keyword evidence="3" id="KW-0175">Coiled coil</keyword>
<comment type="caution">
    <text evidence="8">The sequence shown here is derived from an EMBL/GenBank/DDBJ whole genome shotgun (WGS) entry which is preliminary data.</text>
</comment>
<dbReference type="AlphaFoldDB" id="A0A179D6R7"/>
<dbReference type="GO" id="GO:1990195">
    <property type="term" value="C:macrolide transmembrane transporter complex"/>
    <property type="evidence" value="ECO:0007669"/>
    <property type="project" value="InterPro"/>
</dbReference>
<keyword evidence="9" id="KW-1185">Reference proteome</keyword>
<dbReference type="EMBL" id="LWLG01000002">
    <property type="protein sequence ID" value="OAQ21481.1"/>
    <property type="molecule type" value="Genomic_DNA"/>
</dbReference>
<dbReference type="GO" id="GO:0046914">
    <property type="term" value="F:transition metal ion binding"/>
    <property type="evidence" value="ECO:0007669"/>
    <property type="project" value="TreeGrafter"/>
</dbReference>
<dbReference type="InterPro" id="IPR051909">
    <property type="entry name" value="MFP_Cation_Efflux"/>
</dbReference>
<protein>
    <submittedName>
        <fullName evidence="8">Cobalt/zinc/cadmium efflux RND transporter, membrane fusion protein, CzcB family</fullName>
    </submittedName>
</protein>
<evidence type="ECO:0000256" key="2">
    <source>
        <dbReference type="ARBA" id="ARBA00022448"/>
    </source>
</evidence>
<reference evidence="8 9" key="1">
    <citation type="submission" date="2016-04" db="EMBL/GenBank/DDBJ databases">
        <title>Genome analysis of Thermosulfurimonas dismutans, the first thermophilic sulfur-disproportionating bacterium of the phylum Thermodesulfobacteria.</title>
        <authorList>
            <person name="Mardanov A.V."/>
            <person name="Beletsky A.V."/>
            <person name="Kadnikov V.V."/>
            <person name="Slobodkin A.I."/>
            <person name="Ravin N.V."/>
        </authorList>
    </citation>
    <scope>NUCLEOTIDE SEQUENCE [LARGE SCALE GENOMIC DNA]</scope>
    <source>
        <strain evidence="8 9">S95</strain>
    </source>
</reference>
<dbReference type="GO" id="GO:0060003">
    <property type="term" value="P:copper ion export"/>
    <property type="evidence" value="ECO:0007669"/>
    <property type="project" value="TreeGrafter"/>
</dbReference>
<dbReference type="RefSeq" id="WP_068669339.1">
    <property type="nucleotide sequence ID" value="NZ_LWLG01000002.1"/>
</dbReference>
<dbReference type="FunFam" id="2.40.420.20:FF:000006">
    <property type="entry name" value="RND family efflux transporter MFP subunit"/>
    <property type="match status" value="1"/>
</dbReference>
<dbReference type="GO" id="GO:1990961">
    <property type="term" value="P:xenobiotic detoxification by transmembrane export across the plasma membrane"/>
    <property type="evidence" value="ECO:0007669"/>
    <property type="project" value="InterPro"/>
</dbReference>
<dbReference type="InterPro" id="IPR058792">
    <property type="entry name" value="Beta-barrel_RND_2"/>
</dbReference>
<feature type="domain" description="CzcB-like alpha-helical hairpin" evidence="4">
    <location>
        <begin position="114"/>
        <end position="172"/>
    </location>
</feature>
<dbReference type="Pfam" id="PF25893">
    <property type="entry name" value="HH_CzcB"/>
    <property type="match status" value="1"/>
</dbReference>
<comment type="similarity">
    <text evidence="1">Belongs to the membrane fusion protein (MFP) (TC 8.A.1) family.</text>
</comment>
<dbReference type="InterPro" id="IPR030190">
    <property type="entry name" value="MacA_alpha-hairpin_sf"/>
</dbReference>
<dbReference type="GO" id="GO:0019898">
    <property type="term" value="C:extrinsic component of membrane"/>
    <property type="evidence" value="ECO:0007669"/>
    <property type="project" value="InterPro"/>
</dbReference>
<name>A0A179D6R7_9BACT</name>
<organism evidence="8 9">
    <name type="scientific">Thermosulfurimonas dismutans</name>
    <dbReference type="NCBI Taxonomy" id="999894"/>
    <lineage>
        <taxon>Bacteria</taxon>
        <taxon>Pseudomonadati</taxon>
        <taxon>Thermodesulfobacteriota</taxon>
        <taxon>Thermodesulfobacteria</taxon>
        <taxon>Thermodesulfobacteriales</taxon>
        <taxon>Thermodesulfobacteriaceae</taxon>
        <taxon>Thermosulfurimonas</taxon>
    </lineage>
</organism>
<evidence type="ECO:0000259" key="6">
    <source>
        <dbReference type="Pfam" id="PF25973"/>
    </source>
</evidence>
<dbReference type="NCBIfam" id="TIGR01730">
    <property type="entry name" value="RND_mfp"/>
    <property type="match status" value="1"/>
</dbReference>
<dbReference type="OrthoDB" id="9806939at2"/>
<dbReference type="Gene3D" id="2.40.420.20">
    <property type="match status" value="1"/>
</dbReference>
<evidence type="ECO:0000313" key="8">
    <source>
        <dbReference type="EMBL" id="OAQ21481.1"/>
    </source>
</evidence>
<dbReference type="Gene3D" id="6.10.140.1990">
    <property type="match status" value="1"/>
</dbReference>
<evidence type="ECO:0000313" key="9">
    <source>
        <dbReference type="Proteomes" id="UP000078390"/>
    </source>
</evidence>
<feature type="coiled-coil region" evidence="3">
    <location>
        <begin position="112"/>
        <end position="170"/>
    </location>
</feature>
<evidence type="ECO:0000259" key="7">
    <source>
        <dbReference type="Pfam" id="PF25975"/>
    </source>
</evidence>
<dbReference type="Pfam" id="PF25975">
    <property type="entry name" value="CzcB_C"/>
    <property type="match status" value="1"/>
</dbReference>
<evidence type="ECO:0000256" key="1">
    <source>
        <dbReference type="ARBA" id="ARBA00009477"/>
    </source>
</evidence>
<dbReference type="Proteomes" id="UP000078390">
    <property type="component" value="Unassembled WGS sequence"/>
</dbReference>
<dbReference type="PANTHER" id="PTHR30097:SF4">
    <property type="entry name" value="SLR6042 PROTEIN"/>
    <property type="match status" value="1"/>
</dbReference>
<dbReference type="Pfam" id="PF25973">
    <property type="entry name" value="BSH_CzcB"/>
    <property type="match status" value="1"/>
</dbReference>
<dbReference type="InterPro" id="IPR058649">
    <property type="entry name" value="CzcB_C"/>
</dbReference>
<feature type="domain" description="CzcB-like barrel-sandwich hybrid" evidence="6">
    <location>
        <begin position="75"/>
        <end position="226"/>
    </location>
</feature>
<dbReference type="Pfam" id="PF25954">
    <property type="entry name" value="Beta-barrel_RND_2"/>
    <property type="match status" value="1"/>
</dbReference>
<dbReference type="InterPro" id="IPR006143">
    <property type="entry name" value="RND_pump_MFP"/>
</dbReference>
<evidence type="ECO:0000259" key="5">
    <source>
        <dbReference type="Pfam" id="PF25954"/>
    </source>
</evidence>
<dbReference type="GO" id="GO:0022857">
    <property type="term" value="F:transmembrane transporter activity"/>
    <property type="evidence" value="ECO:0007669"/>
    <property type="project" value="InterPro"/>
</dbReference>
<evidence type="ECO:0000259" key="4">
    <source>
        <dbReference type="Pfam" id="PF25893"/>
    </source>
</evidence>
<dbReference type="GO" id="GO:0030288">
    <property type="term" value="C:outer membrane-bounded periplasmic space"/>
    <property type="evidence" value="ECO:0007669"/>
    <property type="project" value="TreeGrafter"/>
</dbReference>
<accession>A0A179D6R7</accession>
<sequence>MIAKILGIVLLLLGFLVLPVLGKTPKDDHSHEDEKVIKLSEKIIREFGIHIEKATLRVFPRIVELPGEITADPDREVHVVPVARGFVREVYKRWGDRVCAGEVLAVIDSPELADLKASYLAAKARLRLAEELYRREELLWKKKITAGESFLKAKKDLELARIEVKTLEQKLLTLGFSPEEIKEFESGRRPLGRYELRSPISGLVVEKHLVRGEMVGPDRLAFQIADLSVVWVLISVYREWLPYVGEGQRVWLVIGEKFPEIEARIDYLNPILDPDTRSAKARVILKNLSRELKPGLLVKVRVAVGGEEKALVVPEGAIQYLKGHPAVFVKTEEGFVPREVKIGRKHGKWVEITAGLAPGETYVAKGALTLKAELEKESLGHGHVH</sequence>
<dbReference type="SUPFAM" id="SSF111369">
    <property type="entry name" value="HlyD-like secretion proteins"/>
    <property type="match status" value="1"/>
</dbReference>
<dbReference type="Gene3D" id="2.40.30.170">
    <property type="match status" value="1"/>
</dbReference>
<keyword evidence="2" id="KW-0813">Transport</keyword>
<dbReference type="STRING" id="999894.TDIS_0702"/>
<feature type="domain" description="CusB-like beta-barrel" evidence="5">
    <location>
        <begin position="230"/>
        <end position="303"/>
    </location>
</feature>
<dbReference type="GO" id="GO:0015679">
    <property type="term" value="P:plasma membrane copper ion transport"/>
    <property type="evidence" value="ECO:0007669"/>
    <property type="project" value="TreeGrafter"/>
</dbReference>
<feature type="domain" description="CzcB-like C-terminal circularly permuted SH3-like" evidence="7">
    <location>
        <begin position="312"/>
        <end position="371"/>
    </location>
</feature>
<dbReference type="PANTHER" id="PTHR30097">
    <property type="entry name" value="CATION EFFLUX SYSTEM PROTEIN CUSB"/>
    <property type="match status" value="1"/>
</dbReference>